<gene>
    <name evidence="8" type="primary">LOC112904462</name>
</gene>
<dbReference type="Proteomes" id="UP000192223">
    <property type="component" value="Unplaced"/>
</dbReference>
<evidence type="ECO:0000256" key="2">
    <source>
        <dbReference type="ARBA" id="ARBA00022801"/>
    </source>
</evidence>
<dbReference type="RefSeq" id="XP_025830342.1">
    <property type="nucleotide sequence ID" value="XM_025974557.1"/>
</dbReference>
<evidence type="ECO:0000313" key="7">
    <source>
        <dbReference type="Proteomes" id="UP000192223"/>
    </source>
</evidence>
<dbReference type="Gene3D" id="2.60.120.560">
    <property type="entry name" value="Exo-inulinase, domain 1"/>
    <property type="match status" value="1"/>
</dbReference>
<comment type="catalytic activity">
    <reaction evidence="4">
        <text>Hydrolysis of terminal non-reducing beta-D-fructofuranoside residues in beta-D-fructofuranosides.</text>
        <dbReference type="EC" id="3.2.1.26"/>
    </reaction>
</comment>
<dbReference type="EC" id="3.2.1.26" evidence="4"/>
<dbReference type="InterPro" id="IPR023296">
    <property type="entry name" value="Glyco_hydro_beta-prop_sf"/>
</dbReference>
<dbReference type="CDD" id="cd18623">
    <property type="entry name" value="GH32_ScrB-like"/>
    <property type="match status" value="1"/>
</dbReference>
<dbReference type="GeneID" id="112904462"/>
<comment type="similarity">
    <text evidence="1 4">Belongs to the glycosyl hydrolase 32 family.</text>
</comment>
<dbReference type="GO" id="GO:0005975">
    <property type="term" value="P:carbohydrate metabolic process"/>
    <property type="evidence" value="ECO:0007669"/>
    <property type="project" value="InterPro"/>
</dbReference>
<dbReference type="GO" id="GO:0004564">
    <property type="term" value="F:beta-fructofuranosidase activity"/>
    <property type="evidence" value="ECO:0007669"/>
    <property type="project" value="UniProtKB-EC"/>
</dbReference>
<keyword evidence="3 4" id="KW-0326">Glycosidase</keyword>
<evidence type="ECO:0000256" key="1">
    <source>
        <dbReference type="ARBA" id="ARBA00009902"/>
    </source>
</evidence>
<evidence type="ECO:0000256" key="3">
    <source>
        <dbReference type="ARBA" id="ARBA00023295"/>
    </source>
</evidence>
<dbReference type="SMART" id="SM00640">
    <property type="entry name" value="Glyco_32"/>
    <property type="match status" value="1"/>
</dbReference>
<feature type="domain" description="Glycosyl hydrolase family 32 N-terminal" evidence="5">
    <location>
        <begin position="40"/>
        <end position="346"/>
    </location>
</feature>
<sequence length="500" mass="56850">MSLLKEKDLLLIILLTIIFHYLRAVNCISVTNERYRLNYHIMAPAGWINDPNGFSYYHGEYHLFYQHNPDNATPGNIHWGHVKSEDLVHWKHLPIALSPDKLYDNGGVFSGSGIVFKNSLVLMYTGNANQSNGTYFSSQSQELAFSSDGERFIKYTNNPVIAFPPIDGGNAFRDPSIWQYKDMWYVILGNQNNLTQQGRALIYSSYNLHTWNYVGVLAESTGNFGYMWECPDFFELKGRYILLMSPQGIKANGDDYKNLYQTGYFVGSYNYQTNNFSHNNVFIEMDHGHDFYAAQTMEAPDGRRIMIAWMDMWESAYLEQEDGWVGALTIPRALTLSPSGKILQKPVDELRSLRTSTLLRSTINVKGVSKLLDARSAEILIKATFKSTVARVGIQIDIGNCSKVLAYLDKSNNKFVLDRGDNDPRKTLIDVVNRDNFETLKIRIFLDKSSIEIFLNDGGTTFTSRIYPSSTPAVYALSEGAVTRMKVVAYELKNIWKARS</sequence>
<dbReference type="InterPro" id="IPR013148">
    <property type="entry name" value="Glyco_hydro_32_N"/>
</dbReference>
<accession>A0A7F5R3S5</accession>
<protein>
    <recommendedName>
        <fullName evidence="4">Sucrose-6-phosphate hydrolase</fullName>
        <ecNumber evidence="4">3.2.1.26</ecNumber>
    </recommendedName>
</protein>
<feature type="domain" description="Glycosyl hydrolase family 32 C-terminal" evidence="6">
    <location>
        <begin position="349"/>
        <end position="471"/>
    </location>
</feature>
<dbReference type="InterPro" id="IPR013189">
    <property type="entry name" value="Glyco_hydro_32_C"/>
</dbReference>
<evidence type="ECO:0000313" key="8">
    <source>
        <dbReference type="RefSeq" id="XP_025830342.1"/>
    </source>
</evidence>
<dbReference type="PANTHER" id="PTHR43101:SF1">
    <property type="entry name" value="BETA-FRUCTOSIDASE"/>
    <property type="match status" value="1"/>
</dbReference>
<dbReference type="InterPro" id="IPR001362">
    <property type="entry name" value="Glyco_hydro_32"/>
</dbReference>
<keyword evidence="7" id="KW-1185">Reference proteome</keyword>
<dbReference type="NCBIfam" id="TIGR01322">
    <property type="entry name" value="scrB_fam"/>
    <property type="match status" value="1"/>
</dbReference>
<proteinExistence type="inferred from homology"/>
<dbReference type="GO" id="GO:0005737">
    <property type="term" value="C:cytoplasm"/>
    <property type="evidence" value="ECO:0007669"/>
    <property type="project" value="InterPro"/>
</dbReference>
<dbReference type="PANTHER" id="PTHR43101">
    <property type="entry name" value="BETA-FRUCTOSIDASE"/>
    <property type="match status" value="1"/>
</dbReference>
<dbReference type="InterPro" id="IPR006232">
    <property type="entry name" value="Suc6P_hydrolase"/>
</dbReference>
<dbReference type="AlphaFoldDB" id="A0A7F5R3S5"/>
<evidence type="ECO:0000259" key="6">
    <source>
        <dbReference type="Pfam" id="PF08244"/>
    </source>
</evidence>
<evidence type="ECO:0000259" key="5">
    <source>
        <dbReference type="Pfam" id="PF00251"/>
    </source>
</evidence>
<dbReference type="OrthoDB" id="202537at2759"/>
<name>A0A7F5R3S5_AGRPL</name>
<dbReference type="InterPro" id="IPR013320">
    <property type="entry name" value="ConA-like_dom_sf"/>
</dbReference>
<keyword evidence="2 4" id="KW-0378">Hydrolase</keyword>
<dbReference type="SUPFAM" id="SSF49899">
    <property type="entry name" value="Concanavalin A-like lectins/glucanases"/>
    <property type="match status" value="1"/>
</dbReference>
<dbReference type="Pfam" id="PF08244">
    <property type="entry name" value="Glyco_hydro_32C"/>
    <property type="match status" value="1"/>
</dbReference>
<organism evidence="7 8">
    <name type="scientific">Agrilus planipennis</name>
    <name type="common">Emerald ash borer</name>
    <name type="synonym">Agrilus marcopoli</name>
    <dbReference type="NCBI Taxonomy" id="224129"/>
    <lineage>
        <taxon>Eukaryota</taxon>
        <taxon>Metazoa</taxon>
        <taxon>Ecdysozoa</taxon>
        <taxon>Arthropoda</taxon>
        <taxon>Hexapoda</taxon>
        <taxon>Insecta</taxon>
        <taxon>Pterygota</taxon>
        <taxon>Neoptera</taxon>
        <taxon>Endopterygota</taxon>
        <taxon>Coleoptera</taxon>
        <taxon>Polyphaga</taxon>
        <taxon>Elateriformia</taxon>
        <taxon>Buprestoidea</taxon>
        <taxon>Buprestidae</taxon>
        <taxon>Agrilinae</taxon>
        <taxon>Agrilus</taxon>
    </lineage>
</organism>
<evidence type="ECO:0000256" key="4">
    <source>
        <dbReference type="RuleBase" id="RU362110"/>
    </source>
</evidence>
<dbReference type="Pfam" id="PF00251">
    <property type="entry name" value="Glyco_hydro_32N"/>
    <property type="match status" value="1"/>
</dbReference>
<dbReference type="SUPFAM" id="SSF75005">
    <property type="entry name" value="Arabinanase/levansucrase/invertase"/>
    <property type="match status" value="1"/>
</dbReference>
<reference evidence="8" key="1">
    <citation type="submission" date="2025-08" db="UniProtKB">
        <authorList>
            <consortium name="RefSeq"/>
        </authorList>
    </citation>
    <scope>IDENTIFICATION</scope>
    <source>
        <tissue evidence="8">Entire body</tissue>
    </source>
</reference>
<dbReference type="Gene3D" id="2.115.10.20">
    <property type="entry name" value="Glycosyl hydrolase domain, family 43"/>
    <property type="match status" value="1"/>
</dbReference>
<dbReference type="InterPro" id="IPR051214">
    <property type="entry name" value="GH32_Enzymes"/>
</dbReference>